<feature type="region of interest" description="Disordered" evidence="1">
    <location>
        <begin position="261"/>
        <end position="284"/>
    </location>
</feature>
<protein>
    <submittedName>
        <fullName evidence="2">Uncharacterized protein</fullName>
    </submittedName>
</protein>
<sequence length="713" mass="73702">MGNDQHQERPRRAVSGRARKRAIRAAAAQYGVPYSVAARRLEASAGSRATHTAAGRKSISTRQWHAAHHLDTRIAADLPCGRARHLTARFPTIAHALNARARLASEPPRSPTPETPIPPPAPMATDHNTPETPEHHAPEAIRPSLPDTLRHPAGETPRHGLRLGRAGHQPAITSPHREACPDRPTTTLRSELIPQSTHAATSPASAAEPPPVEEEPPPVEGTPSSVGESIADSLAQLGEAGSGLRSAAPETGEIRTAADLEIGVGPGNSPSEPQPQPEPTHKAGRHTYDHAQQHDLPDNGPHAAGDATTQLLALTYTVIAAEAPHLVPSAAELTWSADLGQASAVDVVCSLIDRTARLLLDTAPGELRHRARGALAVARASPDPQLRDAAEQLTASLDLDDVRGWHGLPFAEARQVLDALLVAPCSGHAPGIRIRFTSGARADTEATVIGAVWGMSGLPYAYKVRPDGGSVTIVTSPADLVAQSAAPCCEAPPIDPARTDTARTEPARTDTARTQPARTEPARTDTAPSHIAPSCIAPSCTAPSDVASSDVAPASAKLPDLRSPALVPTDDTATDATPFEIAAVGTTPPKGMASGGFPVSAAPDDNPPSGGSPATTKPPTTTPRDTPPLSTPPDDNPPPGSSPATTKPPTTTPRDTPPLSTPPHGTGPICATPSHTTSPEATSVDTALSDTRSVNITPTSITPADAVPSHGEL</sequence>
<feature type="compositionally biased region" description="Pro residues" evidence="1">
    <location>
        <begin position="625"/>
        <end position="641"/>
    </location>
</feature>
<proteinExistence type="predicted"/>
<name>A0ABN1QZX0_9ACTN</name>
<accession>A0ABN1QZX0</accession>
<feature type="compositionally biased region" description="Low complexity" evidence="1">
    <location>
        <begin position="196"/>
        <end position="207"/>
    </location>
</feature>
<organism evidence="2 3">
    <name type="scientific">Nonomuraea longicatena</name>
    <dbReference type="NCBI Taxonomy" id="83682"/>
    <lineage>
        <taxon>Bacteria</taxon>
        <taxon>Bacillati</taxon>
        <taxon>Actinomycetota</taxon>
        <taxon>Actinomycetes</taxon>
        <taxon>Streptosporangiales</taxon>
        <taxon>Streptosporangiaceae</taxon>
        <taxon>Nonomuraea</taxon>
    </lineage>
</organism>
<evidence type="ECO:0000313" key="2">
    <source>
        <dbReference type="EMBL" id="GAA0949477.1"/>
    </source>
</evidence>
<feature type="compositionally biased region" description="Polar residues" evidence="1">
    <location>
        <begin position="673"/>
        <end position="702"/>
    </location>
</feature>
<reference evidence="2 3" key="1">
    <citation type="journal article" date="2019" name="Int. J. Syst. Evol. Microbiol.">
        <title>The Global Catalogue of Microorganisms (GCM) 10K type strain sequencing project: providing services to taxonomists for standard genome sequencing and annotation.</title>
        <authorList>
            <consortium name="The Broad Institute Genomics Platform"/>
            <consortium name="The Broad Institute Genome Sequencing Center for Infectious Disease"/>
            <person name="Wu L."/>
            <person name="Ma J."/>
        </authorList>
    </citation>
    <scope>NUCLEOTIDE SEQUENCE [LARGE SCALE GENOMIC DNA]</scope>
    <source>
        <strain evidence="2 3">JCM 11136</strain>
    </source>
</reference>
<keyword evidence="3" id="KW-1185">Reference proteome</keyword>
<dbReference type="Proteomes" id="UP001501578">
    <property type="component" value="Unassembled WGS sequence"/>
</dbReference>
<evidence type="ECO:0000256" key="1">
    <source>
        <dbReference type="SAM" id="MobiDB-lite"/>
    </source>
</evidence>
<evidence type="ECO:0000313" key="3">
    <source>
        <dbReference type="Proteomes" id="UP001501578"/>
    </source>
</evidence>
<feature type="compositionally biased region" description="Low complexity" evidence="1">
    <location>
        <begin position="642"/>
        <end position="654"/>
    </location>
</feature>
<feature type="compositionally biased region" description="Basic and acidic residues" evidence="1">
    <location>
        <begin position="497"/>
        <end position="511"/>
    </location>
</feature>
<feature type="compositionally biased region" description="Basic and acidic residues" evidence="1">
    <location>
        <begin position="148"/>
        <end position="158"/>
    </location>
</feature>
<feature type="region of interest" description="Disordered" evidence="1">
    <location>
        <begin position="103"/>
        <end position="227"/>
    </location>
</feature>
<feature type="region of interest" description="Disordered" evidence="1">
    <location>
        <begin position="489"/>
        <end position="536"/>
    </location>
</feature>
<feature type="compositionally biased region" description="Low complexity" evidence="1">
    <location>
        <begin position="607"/>
        <end position="624"/>
    </location>
</feature>
<feature type="region of interest" description="Disordered" evidence="1">
    <location>
        <begin position="583"/>
        <end position="713"/>
    </location>
</feature>
<feature type="compositionally biased region" description="Pro residues" evidence="1">
    <location>
        <begin position="108"/>
        <end position="122"/>
    </location>
</feature>
<feature type="compositionally biased region" description="Basic and acidic residues" evidence="1">
    <location>
        <begin position="128"/>
        <end position="139"/>
    </location>
</feature>
<feature type="compositionally biased region" description="Polar residues" evidence="1">
    <location>
        <begin position="184"/>
        <end position="195"/>
    </location>
</feature>
<comment type="caution">
    <text evidence="2">The sequence shown here is derived from an EMBL/GenBank/DDBJ whole genome shotgun (WGS) entry which is preliminary data.</text>
</comment>
<dbReference type="EMBL" id="BAAAHQ010000044">
    <property type="protein sequence ID" value="GAA0949477.1"/>
    <property type="molecule type" value="Genomic_DNA"/>
</dbReference>
<gene>
    <name evidence="2" type="ORF">GCM10009560_67820</name>
</gene>